<dbReference type="AlphaFoldDB" id="A0A4U9V4Q7"/>
<dbReference type="InterPro" id="IPR036259">
    <property type="entry name" value="MFS_trans_sf"/>
</dbReference>
<dbReference type="EMBL" id="JBEOQB010000003">
    <property type="protein sequence ID" value="MEZ0452305.1"/>
    <property type="molecule type" value="Genomic_DNA"/>
</dbReference>
<evidence type="ECO:0000256" key="5">
    <source>
        <dbReference type="SAM" id="Phobius"/>
    </source>
</evidence>
<keyword evidence="4 5" id="KW-0472">Membrane</keyword>
<feature type="transmembrane region" description="Helical" evidence="5">
    <location>
        <begin position="141"/>
        <end position="161"/>
    </location>
</feature>
<feature type="transmembrane region" description="Helical" evidence="5">
    <location>
        <begin position="313"/>
        <end position="333"/>
    </location>
</feature>
<dbReference type="Gene3D" id="1.20.1250.20">
    <property type="entry name" value="MFS general substrate transporter like domains"/>
    <property type="match status" value="1"/>
</dbReference>
<evidence type="ECO:0000313" key="7">
    <source>
        <dbReference type="EMBL" id="VTR37814.1"/>
    </source>
</evidence>
<dbReference type="KEGG" id="stha:NCTC11429_01940"/>
<dbReference type="SUPFAM" id="SSF103473">
    <property type="entry name" value="MFS general substrate transporter"/>
    <property type="match status" value="1"/>
</dbReference>
<organism evidence="7 8">
    <name type="scientific">Sphingobacterium thalpophilum</name>
    <dbReference type="NCBI Taxonomy" id="259"/>
    <lineage>
        <taxon>Bacteria</taxon>
        <taxon>Pseudomonadati</taxon>
        <taxon>Bacteroidota</taxon>
        <taxon>Sphingobacteriia</taxon>
        <taxon>Sphingobacteriales</taxon>
        <taxon>Sphingobacteriaceae</taxon>
        <taxon>Sphingobacterium</taxon>
    </lineage>
</organism>
<dbReference type="Proteomes" id="UP000308196">
    <property type="component" value="Chromosome"/>
</dbReference>
<feature type="transmembrane region" description="Helical" evidence="5">
    <location>
        <begin position="83"/>
        <end position="100"/>
    </location>
</feature>
<reference evidence="7 8" key="1">
    <citation type="submission" date="2019-05" db="EMBL/GenBank/DDBJ databases">
        <authorList>
            <consortium name="Pathogen Informatics"/>
        </authorList>
    </citation>
    <scope>NUCLEOTIDE SEQUENCE [LARGE SCALE GENOMIC DNA]</scope>
    <source>
        <strain evidence="7 8">NCTC11429</strain>
    </source>
</reference>
<keyword evidence="2 5" id="KW-0812">Transmembrane</keyword>
<dbReference type="PANTHER" id="PTHR42718:SF39">
    <property type="entry name" value="ACTINORHODIN TRANSPORTER-RELATED"/>
    <property type="match status" value="1"/>
</dbReference>
<keyword evidence="9" id="KW-1185">Reference proteome</keyword>
<dbReference type="GO" id="GO:0016020">
    <property type="term" value="C:membrane"/>
    <property type="evidence" value="ECO:0007669"/>
    <property type="project" value="UniProtKB-SubCell"/>
</dbReference>
<comment type="subcellular location">
    <subcellularLocation>
        <location evidence="1">Membrane</location>
        <topology evidence="1">Multi-pass membrane protein</topology>
    </subcellularLocation>
</comment>
<proteinExistence type="predicted"/>
<sequence length="525" mass="59234">MSADKSLYYGWVPEWIKLPLMILAMFPHLMLLTLFHSNTAFTASALGIELEDIQYFLSLMYGAVVVALLTFQRLFSYFRVRTYILLSCSISILILLGISLTRDPFVIGVLRVAEGIFCVLEGACFLPLAMMQIKHPKSRTIAYFFLYTFMLTGGTITTSLLKESIMDYGWEDMIRVVFYWHLIVIAIAVVFLNNNRLSRKFPLYQIDLASCLFLLLSLSCGAYVLIYGRKYYWFAHGSIIVNSSLFLIFGALFVLKQSLVKRPLFHFDVLRYRNILYGTLLFALFYIIRSGLNNVYTVMASVWKWPWHYVVDIQYINVAGTIIGVGSSGLLLLKDVSPKYIFGPGFLLLTASCFLFVPACYPDTTMTTVGLPLFIQGVGQGWLFTPLVIYILTGVASHHVGNAGLMGTTVRFWSTNMGFALIQNLSYTFNQKHFVQLEQTLNSSNPIIGSYWETLVLNYSGTYGDNLARLLATKKLGATVSQQASLLSNMEIFTYLGILGAAVTCTIFLLGPVKTLFMRLRLPYL</sequence>
<dbReference type="GeneID" id="78462677"/>
<protein>
    <submittedName>
        <fullName evidence="7">Multidrug resistance protein B</fullName>
    </submittedName>
</protein>
<feature type="transmembrane region" description="Helical" evidence="5">
    <location>
        <begin position="340"/>
        <end position="361"/>
    </location>
</feature>
<feature type="transmembrane region" description="Helical" evidence="5">
    <location>
        <begin position="275"/>
        <end position="293"/>
    </location>
</feature>
<dbReference type="EMBL" id="LR590484">
    <property type="protein sequence ID" value="VTR37814.1"/>
    <property type="molecule type" value="Genomic_DNA"/>
</dbReference>
<dbReference type="PANTHER" id="PTHR42718">
    <property type="entry name" value="MAJOR FACILITATOR SUPERFAMILY MULTIDRUG TRANSPORTER MFSC"/>
    <property type="match status" value="1"/>
</dbReference>
<evidence type="ECO:0000256" key="3">
    <source>
        <dbReference type="ARBA" id="ARBA00022989"/>
    </source>
</evidence>
<evidence type="ECO:0000256" key="4">
    <source>
        <dbReference type="ARBA" id="ARBA00023136"/>
    </source>
</evidence>
<evidence type="ECO:0000313" key="6">
    <source>
        <dbReference type="EMBL" id="MEZ0452305.1"/>
    </source>
</evidence>
<feature type="transmembrane region" description="Helical" evidence="5">
    <location>
        <begin position="492"/>
        <end position="513"/>
    </location>
</feature>
<keyword evidence="3 5" id="KW-1133">Transmembrane helix</keyword>
<evidence type="ECO:0000313" key="9">
    <source>
        <dbReference type="Proteomes" id="UP001566204"/>
    </source>
</evidence>
<reference evidence="6 9" key="2">
    <citation type="submission" date="2024-06" db="EMBL/GenBank/DDBJ databases">
        <title>Soil Sphingobacterium thalpophilum.</title>
        <authorList>
            <person name="Yang J."/>
            <person name="Li J."/>
        </authorList>
    </citation>
    <scope>NUCLEOTIDE SEQUENCE [LARGE SCALE GENOMIC DNA]</scope>
    <source>
        <strain evidence="6 9">22g91tb</strain>
    </source>
</reference>
<evidence type="ECO:0000256" key="2">
    <source>
        <dbReference type="ARBA" id="ARBA00022692"/>
    </source>
</evidence>
<feature type="transmembrane region" description="Helical" evidence="5">
    <location>
        <begin position="106"/>
        <end position="129"/>
    </location>
</feature>
<dbReference type="RefSeq" id="WP_028071820.1">
    <property type="nucleotide sequence ID" value="NZ_JBARTK010000084.1"/>
</dbReference>
<gene>
    <name evidence="7" type="primary">emrB_3</name>
    <name evidence="6" type="ORF">ABTW24_11935</name>
    <name evidence="7" type="ORF">NCTC11429_01940</name>
</gene>
<feature type="transmembrane region" description="Helical" evidence="5">
    <location>
        <begin position="173"/>
        <end position="192"/>
    </location>
</feature>
<feature type="transmembrane region" description="Helical" evidence="5">
    <location>
        <begin position="232"/>
        <end position="255"/>
    </location>
</feature>
<name>A0A4U9V4Q7_9SPHI</name>
<evidence type="ECO:0000313" key="8">
    <source>
        <dbReference type="Proteomes" id="UP000308196"/>
    </source>
</evidence>
<dbReference type="STRING" id="1123265.GCA_000686625_00809"/>
<evidence type="ECO:0000256" key="1">
    <source>
        <dbReference type="ARBA" id="ARBA00004141"/>
    </source>
</evidence>
<accession>A0A4U9V4Q7</accession>
<feature type="transmembrane region" description="Helical" evidence="5">
    <location>
        <begin position="53"/>
        <end position="71"/>
    </location>
</feature>
<feature type="transmembrane region" description="Helical" evidence="5">
    <location>
        <begin position="204"/>
        <end position="226"/>
    </location>
</feature>
<dbReference type="Proteomes" id="UP001566204">
    <property type="component" value="Unassembled WGS sequence"/>
</dbReference>